<keyword evidence="1" id="KW-0479">Metal-binding</keyword>
<evidence type="ECO:0000313" key="5">
    <source>
        <dbReference type="Proteomes" id="UP000243217"/>
    </source>
</evidence>
<keyword evidence="2" id="KW-0472">Membrane</keyword>
<dbReference type="EMBL" id="JNBS01003835">
    <property type="protein sequence ID" value="OQR85214.1"/>
    <property type="molecule type" value="Genomic_DNA"/>
</dbReference>
<keyword evidence="1" id="KW-0862">Zinc</keyword>
<dbReference type="Gene3D" id="3.30.40.10">
    <property type="entry name" value="Zinc/RING finger domain, C3HC4 (zinc finger)"/>
    <property type="match status" value="1"/>
</dbReference>
<dbReference type="AlphaFoldDB" id="A0A1V9YHK7"/>
<dbReference type="SUPFAM" id="SSF57850">
    <property type="entry name" value="RING/U-box"/>
    <property type="match status" value="1"/>
</dbReference>
<name>A0A1V9YHK7_9STRA</name>
<evidence type="ECO:0000256" key="1">
    <source>
        <dbReference type="PROSITE-ProRule" id="PRU00175"/>
    </source>
</evidence>
<evidence type="ECO:0000256" key="2">
    <source>
        <dbReference type="SAM" id="Phobius"/>
    </source>
</evidence>
<dbReference type="InterPro" id="IPR042496">
    <property type="entry name" value="CGRF1"/>
</dbReference>
<proteinExistence type="predicted"/>
<keyword evidence="1" id="KW-0863">Zinc-finger</keyword>
<dbReference type="STRING" id="74557.A0A1V9YHK7"/>
<keyword evidence="2" id="KW-1133">Transmembrane helix</keyword>
<dbReference type="PROSITE" id="PS50089">
    <property type="entry name" value="ZF_RING_2"/>
    <property type="match status" value="1"/>
</dbReference>
<dbReference type="InterPro" id="IPR001841">
    <property type="entry name" value="Znf_RING"/>
</dbReference>
<organism evidence="4 5">
    <name type="scientific">Thraustotheca clavata</name>
    <dbReference type="NCBI Taxonomy" id="74557"/>
    <lineage>
        <taxon>Eukaryota</taxon>
        <taxon>Sar</taxon>
        <taxon>Stramenopiles</taxon>
        <taxon>Oomycota</taxon>
        <taxon>Saprolegniomycetes</taxon>
        <taxon>Saprolegniales</taxon>
        <taxon>Achlyaceae</taxon>
        <taxon>Thraustotheca</taxon>
    </lineage>
</organism>
<dbReference type="InterPro" id="IPR013083">
    <property type="entry name" value="Znf_RING/FYVE/PHD"/>
</dbReference>
<sequence>MEYELQNVLALAFTCGVFLWATRLLLLLSDLYTMKNAVKKHHVRLLNDIQAYSSSFRSQKMNDSKRISCAFSLNILKEMTVQRIQQYLRTLDHVEAVEMNTIHVPFDVLGNTLHATIENEFVGLTFDIQAGNQSCSIQVYYDVDIDLFDEKHIHQENDKNKPLWTSFWTRNRQNSDEKAERKALNSLPSSSSPRNTLDDVVDSSNLSSYRMKTCPLTFEAATGAYRVKTYNLAPVFPVQEDARMIAVVFKAMASRVQIVVHNEETRDDPIVSATIFLHLSPNSTSPTILKRLFQTQSGRVHVAHELYGMADFIECSICLEDPTRVIILPCRHCCVCATCLNEIDSCPICRTKFSSYITMDTDSSTALAAILPTSSSIV</sequence>
<keyword evidence="2" id="KW-0812">Transmembrane</keyword>
<gene>
    <name evidence="4" type="ORF">THRCLA_10736</name>
</gene>
<reference evidence="4 5" key="1">
    <citation type="journal article" date="2014" name="Genome Biol. Evol.">
        <title>The secreted proteins of Achlya hypogyna and Thraustotheca clavata identify the ancestral oomycete secretome and reveal gene acquisitions by horizontal gene transfer.</title>
        <authorList>
            <person name="Misner I."/>
            <person name="Blouin N."/>
            <person name="Leonard G."/>
            <person name="Richards T.A."/>
            <person name="Lane C.E."/>
        </authorList>
    </citation>
    <scope>NUCLEOTIDE SEQUENCE [LARGE SCALE GENOMIC DNA]</scope>
    <source>
        <strain evidence="4 5">ATCC 34112</strain>
    </source>
</reference>
<dbReference type="PANTHER" id="PTHR15379">
    <property type="entry name" value="CELL GROWTH REGULATOR WITH RING FINGER DOMAIN PROTEIN 1"/>
    <property type="match status" value="1"/>
</dbReference>
<comment type="caution">
    <text evidence="4">The sequence shown here is derived from an EMBL/GenBank/DDBJ whole genome shotgun (WGS) entry which is preliminary data.</text>
</comment>
<evidence type="ECO:0000313" key="4">
    <source>
        <dbReference type="EMBL" id="OQR85214.1"/>
    </source>
</evidence>
<dbReference type="PANTHER" id="PTHR15379:SF2">
    <property type="entry name" value="CELL GROWTH REGULATOR WITH RING FINGER DOMAIN PROTEIN 1"/>
    <property type="match status" value="1"/>
</dbReference>
<dbReference type="Proteomes" id="UP000243217">
    <property type="component" value="Unassembled WGS sequence"/>
</dbReference>
<accession>A0A1V9YHK7</accession>
<feature type="domain" description="RING-type" evidence="3">
    <location>
        <begin position="315"/>
        <end position="350"/>
    </location>
</feature>
<evidence type="ECO:0000259" key="3">
    <source>
        <dbReference type="PROSITE" id="PS50089"/>
    </source>
</evidence>
<dbReference type="Pfam" id="PF13920">
    <property type="entry name" value="zf-C3HC4_3"/>
    <property type="match status" value="1"/>
</dbReference>
<dbReference type="SMART" id="SM00184">
    <property type="entry name" value="RING"/>
    <property type="match status" value="1"/>
</dbReference>
<dbReference type="OrthoDB" id="1711136at2759"/>
<dbReference type="GO" id="GO:0008270">
    <property type="term" value="F:zinc ion binding"/>
    <property type="evidence" value="ECO:0007669"/>
    <property type="project" value="UniProtKB-KW"/>
</dbReference>
<protein>
    <recommendedName>
        <fullName evidence="3">RING-type domain-containing protein</fullName>
    </recommendedName>
</protein>
<dbReference type="GO" id="GO:0030308">
    <property type="term" value="P:negative regulation of cell growth"/>
    <property type="evidence" value="ECO:0007669"/>
    <property type="project" value="TreeGrafter"/>
</dbReference>
<keyword evidence="5" id="KW-1185">Reference proteome</keyword>
<feature type="transmembrane region" description="Helical" evidence="2">
    <location>
        <begin position="6"/>
        <end position="26"/>
    </location>
</feature>